<dbReference type="SMART" id="SM00886">
    <property type="entry name" value="Dabb"/>
    <property type="match status" value="1"/>
</dbReference>
<protein>
    <recommendedName>
        <fullName evidence="1">Stress-response A/B barrel domain-containing protein</fullName>
    </recommendedName>
</protein>
<evidence type="ECO:0000313" key="2">
    <source>
        <dbReference type="EMBL" id="ADH65077.1"/>
    </source>
</evidence>
<organism evidence="2 3">
    <name type="scientific">Allomeiothermus silvanus (strain ATCC 700542 / DSM 9946 / NBRC 106475 / NCIMB 13440 / VI-R2)</name>
    <name type="common">Thermus silvanus</name>
    <dbReference type="NCBI Taxonomy" id="526227"/>
    <lineage>
        <taxon>Bacteria</taxon>
        <taxon>Thermotogati</taxon>
        <taxon>Deinococcota</taxon>
        <taxon>Deinococci</taxon>
        <taxon>Thermales</taxon>
        <taxon>Thermaceae</taxon>
        <taxon>Allomeiothermus</taxon>
    </lineage>
</organism>
<keyword evidence="2" id="KW-0614">Plasmid</keyword>
<dbReference type="AlphaFoldDB" id="D7BIS1"/>
<dbReference type="OrthoDB" id="9808130at2"/>
<dbReference type="Pfam" id="PF07876">
    <property type="entry name" value="Dabb"/>
    <property type="match status" value="1"/>
</dbReference>
<dbReference type="EMBL" id="CP002043">
    <property type="protein sequence ID" value="ADH65077.1"/>
    <property type="molecule type" value="Genomic_DNA"/>
</dbReference>
<dbReference type="InterPro" id="IPR011008">
    <property type="entry name" value="Dimeric_a/b-barrel"/>
</dbReference>
<dbReference type="RefSeq" id="WP_013159601.1">
    <property type="nucleotide sequence ID" value="NC_014213.1"/>
</dbReference>
<reference evidence="2 3" key="1">
    <citation type="journal article" date="2010" name="Stand. Genomic Sci.">
        <title>Complete genome sequence of Meiothermus silvanus type strain (VI-R2).</title>
        <authorList>
            <person name="Sikorski J."/>
            <person name="Tindall B.J."/>
            <person name="Lowry S."/>
            <person name="Lucas S."/>
            <person name="Nolan M."/>
            <person name="Copeland A."/>
            <person name="Glavina Del Rio T."/>
            <person name="Tice H."/>
            <person name="Cheng J.F."/>
            <person name="Han C."/>
            <person name="Pitluck S."/>
            <person name="Liolios K."/>
            <person name="Ivanova N."/>
            <person name="Mavromatis K."/>
            <person name="Mikhailova N."/>
            <person name="Pati A."/>
            <person name="Goodwin L."/>
            <person name="Chen A."/>
            <person name="Palaniappan K."/>
            <person name="Land M."/>
            <person name="Hauser L."/>
            <person name="Chang Y.J."/>
            <person name="Jeffries C.D."/>
            <person name="Rohde M."/>
            <person name="Goker M."/>
            <person name="Woyke T."/>
            <person name="Bristow J."/>
            <person name="Eisen J.A."/>
            <person name="Markowitz V."/>
            <person name="Hugenholtz P."/>
            <person name="Kyrpides N.C."/>
            <person name="Klenk H.P."/>
            <person name="Lapidus A."/>
        </authorList>
    </citation>
    <scope>NUCLEOTIDE SEQUENCE [LARGE SCALE GENOMIC DNA]</scope>
    <source>
        <strain evidence="3">ATCC 700542 / DSM 9946 / VI-R2</strain>
        <plasmid evidence="3">Plasmid pMESIL01</plasmid>
    </source>
</reference>
<name>D7BIS1_ALLS1</name>
<dbReference type="Proteomes" id="UP000001916">
    <property type="component" value="Plasmid pMESIL01"/>
</dbReference>
<dbReference type="PROSITE" id="PS51502">
    <property type="entry name" value="S_R_A_B_BARREL"/>
    <property type="match status" value="1"/>
</dbReference>
<dbReference type="HOGENOM" id="CLU_080664_4_3_0"/>
<evidence type="ECO:0000259" key="1">
    <source>
        <dbReference type="PROSITE" id="PS51502"/>
    </source>
</evidence>
<proteinExistence type="predicted"/>
<dbReference type="Gene3D" id="3.30.70.100">
    <property type="match status" value="1"/>
</dbReference>
<dbReference type="SUPFAM" id="SSF54909">
    <property type="entry name" value="Dimeric alpha+beta barrel"/>
    <property type="match status" value="1"/>
</dbReference>
<dbReference type="KEGG" id="msv:Mesil_3261"/>
<geneLocation type="plasmid" evidence="2 3">
    <name>pMESIL01</name>
</geneLocation>
<evidence type="ECO:0000313" key="3">
    <source>
        <dbReference type="Proteomes" id="UP000001916"/>
    </source>
</evidence>
<dbReference type="eggNOG" id="COG0191">
    <property type="taxonomic scope" value="Bacteria"/>
</dbReference>
<sequence>MTGRVLHTILFNTRLDEAGVRALFEQAQQQLGPIPGVRGFTFGQATGPGARYRYLLQVHFADAEVITQYRDHPVHQDFARRVFRPVAEDRLTTDFLLL</sequence>
<accession>D7BIS1</accession>
<keyword evidence="3" id="KW-1185">Reference proteome</keyword>
<feature type="domain" description="Stress-response A/B barrel" evidence="1">
    <location>
        <begin position="5"/>
        <end position="95"/>
    </location>
</feature>
<dbReference type="InterPro" id="IPR013097">
    <property type="entry name" value="Dabb"/>
</dbReference>
<gene>
    <name evidence="2" type="ORF">Mesil_3261</name>
</gene>